<dbReference type="KEGG" id="cph:Cpha266_0074"/>
<evidence type="ECO:0000313" key="1">
    <source>
        <dbReference type="EMBL" id="ABL64144.1"/>
    </source>
</evidence>
<dbReference type="HOGENOM" id="CLU_2520912_0_0_10"/>
<dbReference type="EMBL" id="CP000492">
    <property type="protein sequence ID" value="ABL64144.1"/>
    <property type="molecule type" value="Genomic_DNA"/>
</dbReference>
<accession>A1BCL7</accession>
<protein>
    <submittedName>
        <fullName evidence="1">Uncharacterized protein</fullName>
    </submittedName>
</protein>
<keyword evidence="2" id="KW-1185">Reference proteome</keyword>
<sequence length="90" mass="10224">MRIENLDDVAEFARTVILNGVNLHPDDDFRNYVNIETGQPTYTEEEASAYNRNMANAFSICDKCGVDIYGFMQKIFLVETGLDKVIPMPD</sequence>
<reference evidence="1 2" key="1">
    <citation type="submission" date="2006-12" db="EMBL/GenBank/DDBJ databases">
        <title>Complete sequence of Chlorobium phaeobacteroides DSM 266.</title>
        <authorList>
            <consortium name="US DOE Joint Genome Institute"/>
            <person name="Copeland A."/>
            <person name="Lucas S."/>
            <person name="Lapidus A."/>
            <person name="Barry K."/>
            <person name="Detter J.C."/>
            <person name="Glavina del Rio T."/>
            <person name="Hammon N."/>
            <person name="Israni S."/>
            <person name="Pitluck S."/>
            <person name="Goltsman E."/>
            <person name="Schmutz J."/>
            <person name="Larimer F."/>
            <person name="Land M."/>
            <person name="Hauser L."/>
            <person name="Mikhailova N."/>
            <person name="Li T."/>
            <person name="Overmann J."/>
            <person name="Bryant D.A."/>
            <person name="Richardson P."/>
        </authorList>
    </citation>
    <scope>NUCLEOTIDE SEQUENCE [LARGE SCALE GENOMIC DNA]</scope>
    <source>
        <strain evidence="1 2">DSM 266</strain>
    </source>
</reference>
<dbReference type="eggNOG" id="ENOG502ZMYP">
    <property type="taxonomic scope" value="Bacteria"/>
</dbReference>
<proteinExistence type="predicted"/>
<evidence type="ECO:0000313" key="2">
    <source>
        <dbReference type="Proteomes" id="UP000008701"/>
    </source>
</evidence>
<dbReference type="RefSeq" id="WP_011743986.1">
    <property type="nucleotide sequence ID" value="NC_008639.1"/>
</dbReference>
<organism evidence="1 2">
    <name type="scientific">Chlorobium phaeobacteroides (strain DSM 266 / SMG 266 / 2430)</name>
    <dbReference type="NCBI Taxonomy" id="290317"/>
    <lineage>
        <taxon>Bacteria</taxon>
        <taxon>Pseudomonadati</taxon>
        <taxon>Chlorobiota</taxon>
        <taxon>Chlorobiia</taxon>
        <taxon>Chlorobiales</taxon>
        <taxon>Chlorobiaceae</taxon>
        <taxon>Chlorobium/Pelodictyon group</taxon>
        <taxon>Chlorobium</taxon>
    </lineage>
</organism>
<dbReference type="Proteomes" id="UP000008701">
    <property type="component" value="Chromosome"/>
</dbReference>
<dbReference type="OrthoDB" id="828231at2"/>
<name>A1BCL7_CHLPD</name>
<gene>
    <name evidence="1" type="ordered locus">Cpha266_0074</name>
</gene>
<dbReference type="AlphaFoldDB" id="A1BCL7"/>